<dbReference type="AlphaFoldDB" id="A0AAV0F9Y7"/>
<accession>A0AAV0F9Y7</accession>
<comment type="caution">
    <text evidence="2">The sequence shown here is derived from an EMBL/GenBank/DDBJ whole genome shotgun (WGS) entry which is preliminary data.</text>
</comment>
<evidence type="ECO:0000313" key="2">
    <source>
        <dbReference type="EMBL" id="CAH9132350.1"/>
    </source>
</evidence>
<dbReference type="EMBL" id="CAMAPF010000969">
    <property type="protein sequence ID" value="CAH9132350.1"/>
    <property type="molecule type" value="Genomic_DNA"/>
</dbReference>
<protein>
    <submittedName>
        <fullName evidence="2">Uncharacterized protein</fullName>
    </submittedName>
</protein>
<sequence length="157" mass="17932">MGDPSSSVVQLYVAQLNPSPPQNPKPSEAKSREVAVHQLYSQHRLTNCRFLLRPKHDSPKVSVFAPCERPLQQHTMRIKTHDVSSQRKNCCKPMFYARETIVSEEPHQNCHPLSGCTRNSQIPYDARKPPKKRKKALIQPTKNSRVAQQLTESACHR</sequence>
<feature type="compositionally biased region" description="Polar residues" evidence="1">
    <location>
        <begin position="140"/>
        <end position="157"/>
    </location>
</feature>
<feature type="region of interest" description="Disordered" evidence="1">
    <location>
        <begin position="114"/>
        <end position="157"/>
    </location>
</feature>
<proteinExistence type="predicted"/>
<evidence type="ECO:0000256" key="1">
    <source>
        <dbReference type="SAM" id="MobiDB-lite"/>
    </source>
</evidence>
<evidence type="ECO:0000313" key="3">
    <source>
        <dbReference type="Proteomes" id="UP001152523"/>
    </source>
</evidence>
<dbReference type="Proteomes" id="UP001152523">
    <property type="component" value="Unassembled WGS sequence"/>
</dbReference>
<keyword evidence="3" id="KW-1185">Reference proteome</keyword>
<gene>
    <name evidence="2" type="ORF">CEPIT_LOCUS32114</name>
</gene>
<reference evidence="2" key="1">
    <citation type="submission" date="2022-07" db="EMBL/GenBank/DDBJ databases">
        <authorList>
            <person name="Macas J."/>
            <person name="Novak P."/>
            <person name="Neumann P."/>
        </authorList>
    </citation>
    <scope>NUCLEOTIDE SEQUENCE</scope>
</reference>
<name>A0AAV0F9Y7_9ASTE</name>
<organism evidence="2 3">
    <name type="scientific">Cuscuta epithymum</name>
    <dbReference type="NCBI Taxonomy" id="186058"/>
    <lineage>
        <taxon>Eukaryota</taxon>
        <taxon>Viridiplantae</taxon>
        <taxon>Streptophyta</taxon>
        <taxon>Embryophyta</taxon>
        <taxon>Tracheophyta</taxon>
        <taxon>Spermatophyta</taxon>
        <taxon>Magnoliopsida</taxon>
        <taxon>eudicotyledons</taxon>
        <taxon>Gunneridae</taxon>
        <taxon>Pentapetalae</taxon>
        <taxon>asterids</taxon>
        <taxon>lamiids</taxon>
        <taxon>Solanales</taxon>
        <taxon>Convolvulaceae</taxon>
        <taxon>Cuscuteae</taxon>
        <taxon>Cuscuta</taxon>
        <taxon>Cuscuta subgen. Cuscuta</taxon>
    </lineage>
</organism>